<keyword evidence="4" id="KW-0732">Signal</keyword>
<evidence type="ECO:0000256" key="1">
    <source>
        <dbReference type="ARBA" id="ARBA00022723"/>
    </source>
</evidence>
<protein>
    <submittedName>
        <fullName evidence="6">Multicopper oxidase domain-containing protein</fullName>
    </submittedName>
</protein>
<accession>A0ABX0Y961</accession>
<feature type="chain" id="PRO_5046246334" evidence="4">
    <location>
        <begin position="31"/>
        <end position="1034"/>
    </location>
</feature>
<keyword evidence="2" id="KW-0560">Oxidoreductase</keyword>
<dbReference type="InterPro" id="IPR013783">
    <property type="entry name" value="Ig-like_fold"/>
</dbReference>
<dbReference type="InterPro" id="IPR011707">
    <property type="entry name" value="Cu-oxidase-like_N"/>
</dbReference>
<gene>
    <name evidence="6" type="ORF">HC031_29425</name>
</gene>
<dbReference type="PANTHER" id="PTHR11709:SF394">
    <property type="entry name" value="FI03373P-RELATED"/>
    <property type="match status" value="1"/>
</dbReference>
<dbReference type="InterPro" id="IPR045087">
    <property type="entry name" value="Cu-oxidase_fam"/>
</dbReference>
<comment type="caution">
    <text evidence="6">The sequence shown here is derived from an EMBL/GenBank/DDBJ whole genome shotgun (WGS) entry which is preliminary data.</text>
</comment>
<dbReference type="PANTHER" id="PTHR11709">
    <property type="entry name" value="MULTI-COPPER OXIDASE"/>
    <property type="match status" value="1"/>
</dbReference>
<sequence length="1034" mass="104064">MKLVPAALRGTACTAVATLALATPAAVAYAAAPAVAPPAAVPAAVPAAAAPDLVIHAGAPVTDVAPAAVRPELPAANTAGPLTSNACVNAVCDLWARAGTTTVSSASVKVWGFSTVADPTAPVSTPGPVLVVNEGDDVTVNVHNQLSGQNLSLAVPEMTGLAPDTKGAAPGGTATYHFKASRPGTYLYEAGHTGDGGRQAAMGLVGALVVKAAAGAAGSRPVAYGAGTAYDDEAVMVLTEIDPALNGSPDPLTFDMRKYLPKYRLINGKAFPETDPVPTDAGRTVLLRYVNAGLLAHPMTTLGLDQSIVGQDSRPTAFPEAAVTVPLAPGRTVDALVNMPKDQDGRKFLVYESGGQLNNNGARAGTSQLQAFGGMLTYLATNPTVVTPDPTGPAVSRVVASPNPASVLAPVTVTADFTDAQAGAVIDKAEVVIDDLSIAVGTSPIQFDPAGFGGATVTGATATIPTTQLKGLTQGTHTLWVRAHDMPGDRWGVVSSTTINLAVTGAATTGLAVTPNPTAGLSDLAISASGDDSAVGGQVTGAEYFIDANTSDPVARPTDGSGQKLNLNRSGATVAAETGTIPATVVAGLGEGKHKVSVHTQDSVGLWGPYAEVDVVVDRTGPTLKSGAIVPGLVTATTTGAPSEAGYLRIDATFTDPVSPPTAGVNSSITAVEGFLDTAGVNGTGNAFQPLDGSFNSATEGAYGLIPLTQFTQLADGTHQIQVHARDAAGNWGPLTALTFTLDRNGPAVSALSGIVTGTSAALTANATDGASAVVAAEWFEKTDPGLGRANKMTVKSTGATTATLSGTVSKLATGDHVIFVRAKDANGTWGKAVSTVVTVNSKLAIFSNTFDTGNANGWSQRVGTVQVAPSTAFGSSPALTVTGRNATYVVDNTPAAERSLHAQFGFAAGTYTTKGTVVDVFQARNSSGARVLVVQYQSTATGIPQLRVSVLTSTGWKYSAWSTIPRTAVTVKVNWTSASSGTATLAVEGATVGTVTGNTSAYRVESDALGVVATSGSNAPTGSAAVDNYTSNR</sequence>
<keyword evidence="1" id="KW-0479">Metal-binding</keyword>
<evidence type="ECO:0000313" key="7">
    <source>
        <dbReference type="Proteomes" id="UP000722989"/>
    </source>
</evidence>
<proteinExistence type="predicted"/>
<dbReference type="Proteomes" id="UP000722989">
    <property type="component" value="Unassembled WGS sequence"/>
</dbReference>
<evidence type="ECO:0000256" key="3">
    <source>
        <dbReference type="ARBA" id="ARBA00023008"/>
    </source>
</evidence>
<dbReference type="Gene3D" id="2.60.40.10">
    <property type="entry name" value="Immunoglobulins"/>
    <property type="match status" value="1"/>
</dbReference>
<name>A0ABX0Y961_9ACTN</name>
<dbReference type="Pfam" id="PF07732">
    <property type="entry name" value="Cu-oxidase_3"/>
    <property type="match status" value="1"/>
</dbReference>
<organism evidence="6 7">
    <name type="scientific">Planosporangium thailandense</name>
    <dbReference type="NCBI Taxonomy" id="765197"/>
    <lineage>
        <taxon>Bacteria</taxon>
        <taxon>Bacillati</taxon>
        <taxon>Actinomycetota</taxon>
        <taxon>Actinomycetes</taxon>
        <taxon>Micromonosporales</taxon>
        <taxon>Micromonosporaceae</taxon>
        <taxon>Planosporangium</taxon>
    </lineage>
</organism>
<keyword evidence="7" id="KW-1185">Reference proteome</keyword>
<dbReference type="RefSeq" id="WP_167928708.1">
    <property type="nucleotide sequence ID" value="NZ_JAATVY010000037.1"/>
</dbReference>
<keyword evidence="3" id="KW-0186">Copper</keyword>
<evidence type="ECO:0000313" key="6">
    <source>
        <dbReference type="EMBL" id="NJC73804.1"/>
    </source>
</evidence>
<reference evidence="6 7" key="1">
    <citation type="submission" date="2020-03" db="EMBL/GenBank/DDBJ databases">
        <title>WGS of the type strain of Planosporangium spp.</title>
        <authorList>
            <person name="Thawai C."/>
        </authorList>
    </citation>
    <scope>NUCLEOTIDE SEQUENCE [LARGE SCALE GENOMIC DNA]</scope>
    <source>
        <strain evidence="6 7">TBRC 5610</strain>
    </source>
</reference>
<dbReference type="Gene3D" id="2.60.40.420">
    <property type="entry name" value="Cupredoxins - blue copper proteins"/>
    <property type="match status" value="1"/>
</dbReference>
<feature type="domain" description="Plastocyanin-like" evidence="5">
    <location>
        <begin position="125"/>
        <end position="213"/>
    </location>
</feature>
<evidence type="ECO:0000256" key="4">
    <source>
        <dbReference type="SAM" id="SignalP"/>
    </source>
</evidence>
<dbReference type="SUPFAM" id="SSF49503">
    <property type="entry name" value="Cupredoxins"/>
    <property type="match status" value="2"/>
</dbReference>
<evidence type="ECO:0000259" key="5">
    <source>
        <dbReference type="Pfam" id="PF07732"/>
    </source>
</evidence>
<dbReference type="InterPro" id="IPR008972">
    <property type="entry name" value="Cupredoxin"/>
</dbReference>
<evidence type="ECO:0000256" key="2">
    <source>
        <dbReference type="ARBA" id="ARBA00023002"/>
    </source>
</evidence>
<dbReference type="EMBL" id="JAATVY010000037">
    <property type="protein sequence ID" value="NJC73804.1"/>
    <property type="molecule type" value="Genomic_DNA"/>
</dbReference>
<feature type="signal peptide" evidence="4">
    <location>
        <begin position="1"/>
        <end position="30"/>
    </location>
</feature>